<keyword evidence="9" id="KW-1185">Reference proteome</keyword>
<evidence type="ECO:0000256" key="5">
    <source>
        <dbReference type="ARBA" id="ARBA00023136"/>
    </source>
</evidence>
<dbReference type="InParanoid" id="F2UR09"/>
<reference evidence="8" key="1">
    <citation type="submission" date="2009-08" db="EMBL/GenBank/DDBJ databases">
        <title>Annotation of Salpingoeca rosetta.</title>
        <authorList>
            <consortium name="The Broad Institute Genome Sequencing Platform"/>
            <person name="Russ C."/>
            <person name="Cuomo C."/>
            <person name="Burger G."/>
            <person name="Gray M.W."/>
            <person name="Holland P.W.H."/>
            <person name="King N."/>
            <person name="Lang F.B.F."/>
            <person name="Roger A.J."/>
            <person name="Ruiz-Trillo I."/>
            <person name="Young S.K."/>
            <person name="Zeng Q."/>
            <person name="Gargeya S."/>
            <person name="Alvarado L."/>
            <person name="Berlin A."/>
            <person name="Chapman S.B."/>
            <person name="Chen Z."/>
            <person name="Freedman E."/>
            <person name="Gellesch M."/>
            <person name="Goldberg J."/>
            <person name="Griggs A."/>
            <person name="Gujja S."/>
            <person name="Heilman E."/>
            <person name="Heiman D."/>
            <person name="Howarth C."/>
            <person name="Mehta T."/>
            <person name="Neiman D."/>
            <person name="Pearson M."/>
            <person name="Roberts A."/>
            <person name="Saif S."/>
            <person name="Shea T."/>
            <person name="Shenoy N."/>
            <person name="Sisk P."/>
            <person name="Stolte C."/>
            <person name="Sykes S."/>
            <person name="White J."/>
            <person name="Yandava C."/>
            <person name="Haas B."/>
            <person name="Nusbaum C."/>
            <person name="Birren B."/>
        </authorList>
    </citation>
    <scope>NUCLEOTIDE SEQUENCE [LARGE SCALE GENOMIC DNA]</scope>
    <source>
        <strain evidence="8">ATCC 50818</strain>
    </source>
</reference>
<dbReference type="InterPro" id="IPR011701">
    <property type="entry name" value="MFS"/>
</dbReference>
<comment type="subcellular location">
    <subcellularLocation>
        <location evidence="1">Endomembrane system</location>
        <topology evidence="1">Multi-pass membrane protein</topology>
    </subcellularLocation>
</comment>
<feature type="transmembrane region" description="Helical" evidence="7">
    <location>
        <begin position="44"/>
        <end position="64"/>
    </location>
</feature>
<dbReference type="PANTHER" id="PTHR23510:SF3">
    <property type="entry name" value="MAJOR FACILITATOR SUPERFAMILY DOMAIN-CONTAINING PROTEIN 8"/>
    <property type="match status" value="1"/>
</dbReference>
<feature type="transmembrane region" description="Helical" evidence="7">
    <location>
        <begin position="165"/>
        <end position="193"/>
    </location>
</feature>
<dbReference type="PANTHER" id="PTHR23510">
    <property type="entry name" value="INNER MEMBRANE TRANSPORT PROTEIN YAJR"/>
    <property type="match status" value="1"/>
</dbReference>
<protein>
    <recommendedName>
        <fullName evidence="10">Major facilitator superfamily (MFS) profile domain-containing protein</fullName>
    </recommendedName>
</protein>
<feature type="transmembrane region" description="Helical" evidence="7">
    <location>
        <begin position="110"/>
        <end position="128"/>
    </location>
</feature>
<keyword evidence="3 7" id="KW-0812">Transmembrane</keyword>
<dbReference type="SUPFAM" id="SSF103473">
    <property type="entry name" value="MFS general substrate transporter"/>
    <property type="match status" value="1"/>
</dbReference>
<dbReference type="Gene3D" id="1.20.1250.20">
    <property type="entry name" value="MFS general substrate transporter like domains"/>
    <property type="match status" value="1"/>
</dbReference>
<feature type="transmembrane region" description="Helical" evidence="7">
    <location>
        <begin position="134"/>
        <end position="153"/>
    </location>
</feature>
<proteinExistence type="predicted"/>
<dbReference type="InterPro" id="IPR051068">
    <property type="entry name" value="MFS_Domain-Containing_Protein"/>
</dbReference>
<sequence length="452" mass="49026">MPRREYGHDHHDEDERTSLLVQQRDDSRVREEGEERRSWRKLEVLVCWLVAWFATFNFTVVLPGLRPYLDDIHTEKADLVYGIITGVCPLATAFGALLIPQIVSRWQPRLGPFMALLVAFSLPMFAYGFVRNPWAILVLRTLGGFTASTAVFCRKALAQGSPQAITFNMTGFTVCMGIGYASGPAVGAALATVHGIHDYILVGIVCGSGALLLCILSLIIFFRTPTAHQQPQQPQHQRQGGPPTTTPVESSTPLLPTRTPFSRQLIYLYLINALITIVFTAFVAAAAPRIGDIFDWHDTKAGYVQAVIGAAFALSGLTNGILLEHVPFHANFAIAFACSAGGSALLADWTAGGSPNLPRVIVGCLLSGFGNSLTGTMVMKRIGMVTRNNPNMKTRAFSWLTITVGLASIFASVWTGVMLHYHVGVDLYYANLGLVAVSTLASVAVDKHPVDL</sequence>
<evidence type="ECO:0000313" key="8">
    <source>
        <dbReference type="EMBL" id="EGD80064.1"/>
    </source>
</evidence>
<dbReference type="RefSeq" id="XP_004988389.1">
    <property type="nucleotide sequence ID" value="XM_004988332.1"/>
</dbReference>
<evidence type="ECO:0000256" key="4">
    <source>
        <dbReference type="ARBA" id="ARBA00022989"/>
    </source>
</evidence>
<dbReference type="GO" id="GO:0005765">
    <property type="term" value="C:lysosomal membrane"/>
    <property type="evidence" value="ECO:0007669"/>
    <property type="project" value="TreeGrafter"/>
</dbReference>
<feature type="transmembrane region" description="Helical" evidence="7">
    <location>
        <begin position="199"/>
        <end position="222"/>
    </location>
</feature>
<keyword evidence="2" id="KW-0813">Transport</keyword>
<name>F2UR09_SALR5</name>
<dbReference type="AlphaFoldDB" id="F2UR09"/>
<dbReference type="GO" id="GO:0012505">
    <property type="term" value="C:endomembrane system"/>
    <property type="evidence" value="ECO:0007669"/>
    <property type="project" value="UniProtKB-SubCell"/>
</dbReference>
<evidence type="ECO:0000256" key="1">
    <source>
        <dbReference type="ARBA" id="ARBA00004127"/>
    </source>
</evidence>
<evidence type="ECO:0000256" key="3">
    <source>
        <dbReference type="ARBA" id="ARBA00022692"/>
    </source>
</evidence>
<feature type="transmembrane region" description="Helical" evidence="7">
    <location>
        <begin position="79"/>
        <end position="98"/>
    </location>
</feature>
<accession>F2UR09</accession>
<evidence type="ECO:0000256" key="2">
    <source>
        <dbReference type="ARBA" id="ARBA00022448"/>
    </source>
</evidence>
<feature type="region of interest" description="Disordered" evidence="6">
    <location>
        <begin position="230"/>
        <end position="256"/>
    </location>
</feature>
<evidence type="ECO:0008006" key="10">
    <source>
        <dbReference type="Google" id="ProtNLM"/>
    </source>
</evidence>
<evidence type="ECO:0000256" key="6">
    <source>
        <dbReference type="SAM" id="MobiDB-lite"/>
    </source>
</evidence>
<dbReference type="GeneID" id="16068918"/>
<feature type="transmembrane region" description="Helical" evidence="7">
    <location>
        <begin position="357"/>
        <end position="378"/>
    </location>
</feature>
<evidence type="ECO:0000256" key="7">
    <source>
        <dbReference type="SAM" id="Phobius"/>
    </source>
</evidence>
<feature type="transmembrane region" description="Helical" evidence="7">
    <location>
        <begin position="266"/>
        <end position="290"/>
    </location>
</feature>
<feature type="transmembrane region" description="Helical" evidence="7">
    <location>
        <begin position="330"/>
        <end position="351"/>
    </location>
</feature>
<feature type="region of interest" description="Disordered" evidence="6">
    <location>
        <begin position="1"/>
        <end position="27"/>
    </location>
</feature>
<gene>
    <name evidence="8" type="ORF">PTSG_10340</name>
</gene>
<keyword evidence="4 7" id="KW-1133">Transmembrane helix</keyword>
<dbReference type="InterPro" id="IPR036259">
    <property type="entry name" value="MFS_trans_sf"/>
</dbReference>
<feature type="transmembrane region" description="Helical" evidence="7">
    <location>
        <begin position="399"/>
        <end position="421"/>
    </location>
</feature>
<dbReference type="Pfam" id="PF07690">
    <property type="entry name" value="MFS_1"/>
    <property type="match status" value="1"/>
</dbReference>
<dbReference type="Proteomes" id="UP000007799">
    <property type="component" value="Unassembled WGS sequence"/>
</dbReference>
<dbReference type="KEGG" id="sre:PTSG_10340"/>
<dbReference type="EMBL" id="GL832990">
    <property type="protein sequence ID" value="EGD80064.1"/>
    <property type="molecule type" value="Genomic_DNA"/>
</dbReference>
<feature type="transmembrane region" description="Helical" evidence="7">
    <location>
        <begin position="427"/>
        <end position="445"/>
    </location>
</feature>
<evidence type="ECO:0000313" key="9">
    <source>
        <dbReference type="Proteomes" id="UP000007799"/>
    </source>
</evidence>
<dbReference type="GO" id="GO:0022857">
    <property type="term" value="F:transmembrane transporter activity"/>
    <property type="evidence" value="ECO:0007669"/>
    <property type="project" value="InterPro"/>
</dbReference>
<feature type="transmembrane region" description="Helical" evidence="7">
    <location>
        <begin position="302"/>
        <end position="323"/>
    </location>
</feature>
<organism evidence="9">
    <name type="scientific">Salpingoeca rosetta (strain ATCC 50818 / BSB-021)</name>
    <dbReference type="NCBI Taxonomy" id="946362"/>
    <lineage>
        <taxon>Eukaryota</taxon>
        <taxon>Choanoflagellata</taxon>
        <taxon>Craspedida</taxon>
        <taxon>Salpingoecidae</taxon>
        <taxon>Salpingoeca</taxon>
    </lineage>
</organism>
<keyword evidence="5 7" id="KW-0472">Membrane</keyword>